<dbReference type="InterPro" id="IPR043129">
    <property type="entry name" value="ATPase_NBD"/>
</dbReference>
<accession>A0A8B6EJX2</accession>
<dbReference type="CDD" id="cd10229">
    <property type="entry name" value="ASKHA_NBD_HSP70_HSPA12"/>
    <property type="match status" value="1"/>
</dbReference>
<dbReference type="Pfam" id="PF00012">
    <property type="entry name" value="HSP70"/>
    <property type="match status" value="1"/>
</dbReference>
<keyword evidence="3" id="KW-0067">ATP-binding</keyword>
<protein>
    <submittedName>
        <fullName evidence="4">Uncharacterized protein</fullName>
    </submittedName>
</protein>
<sequence length="572" mass="64048">MAVYVHVVAIDFGTTYSGYAYSVTEPGSKLKEVTILANMVWNSGTSGVASLKAPTSLLLTRDKEIVAFGFEAEEQYADIVLDGKADHYYFFHRFKMELHNNKNITSRMVLEDVRGQTLSAVEVFELSIKALKDHLQRSVEIKNIKIDTERTRWVLTVPAIWTDRAKQFMRESAELAGIPRHMLKIALEPEAASIYCQTFPSPGSKDITKVGSQYVIADLGGGTVDITVHEKLIDGTLKELERANGKACGGTSVDNAFYQLMIRLFGAPLLHKMKSNFPGCHLSLVRCFEGVKRTILPDKTGFVNVTIPFATLNSLCQSELGKDIIGIIQSSSKSEHFQLLGDKLRIDASVALSLFKSTSDNIVSLLKSIVQKGRLYNIAGIILVGGFAECKVVQKDVQTAFPGHNIVLQEDSGSVVLKGAVLFGYKSDYISSRIARYTYGIRKTSTFDKNKYPEHRKTNVEGRDVCKNVFDPFIRANTSILLGHEIEKTYNTYQKFQTECNYEVFYTENDDVMFIDEVDCIRLGGLNLQILNPTERVREMKAIFHFGDTEFSVTVVDVESGSQKKRFFEIKD</sequence>
<dbReference type="Gene3D" id="3.30.420.40">
    <property type="match status" value="2"/>
</dbReference>
<dbReference type="GO" id="GO:0005524">
    <property type="term" value="F:ATP binding"/>
    <property type="evidence" value="ECO:0007669"/>
    <property type="project" value="UniProtKB-KW"/>
</dbReference>
<dbReference type="InterPro" id="IPR013126">
    <property type="entry name" value="Hsp_70_fam"/>
</dbReference>
<dbReference type="SUPFAM" id="SSF53067">
    <property type="entry name" value="Actin-like ATPase domain"/>
    <property type="match status" value="2"/>
</dbReference>
<dbReference type="GO" id="GO:0140662">
    <property type="term" value="F:ATP-dependent protein folding chaperone"/>
    <property type="evidence" value="ECO:0007669"/>
    <property type="project" value="InterPro"/>
</dbReference>
<comment type="similarity">
    <text evidence="1">Belongs to the heat shock protein 70 family.</text>
</comment>
<dbReference type="PANTHER" id="PTHR14187">
    <property type="entry name" value="ALPHA KINASE/ELONGATION FACTOR 2 KINASE"/>
    <property type="match status" value="1"/>
</dbReference>
<evidence type="ECO:0000256" key="3">
    <source>
        <dbReference type="ARBA" id="ARBA00022840"/>
    </source>
</evidence>
<reference evidence="4" key="1">
    <citation type="submission" date="2018-11" db="EMBL/GenBank/DDBJ databases">
        <authorList>
            <person name="Alioto T."/>
            <person name="Alioto T."/>
        </authorList>
    </citation>
    <scope>NUCLEOTIDE SEQUENCE</scope>
</reference>
<keyword evidence="2" id="KW-0547">Nucleotide-binding</keyword>
<evidence type="ECO:0000256" key="1">
    <source>
        <dbReference type="ARBA" id="ARBA00007381"/>
    </source>
</evidence>
<evidence type="ECO:0000256" key="2">
    <source>
        <dbReference type="ARBA" id="ARBA00022741"/>
    </source>
</evidence>
<evidence type="ECO:0000313" key="5">
    <source>
        <dbReference type="Proteomes" id="UP000596742"/>
    </source>
</evidence>
<dbReference type="Proteomes" id="UP000596742">
    <property type="component" value="Unassembled WGS sequence"/>
</dbReference>
<organism evidence="4 5">
    <name type="scientific">Mytilus galloprovincialis</name>
    <name type="common">Mediterranean mussel</name>
    <dbReference type="NCBI Taxonomy" id="29158"/>
    <lineage>
        <taxon>Eukaryota</taxon>
        <taxon>Metazoa</taxon>
        <taxon>Spiralia</taxon>
        <taxon>Lophotrochozoa</taxon>
        <taxon>Mollusca</taxon>
        <taxon>Bivalvia</taxon>
        <taxon>Autobranchia</taxon>
        <taxon>Pteriomorphia</taxon>
        <taxon>Mytilida</taxon>
        <taxon>Mytiloidea</taxon>
        <taxon>Mytilidae</taxon>
        <taxon>Mytilinae</taxon>
        <taxon>Mytilus</taxon>
    </lineage>
</organism>
<dbReference type="AlphaFoldDB" id="A0A8B6EJX2"/>
<dbReference type="EMBL" id="UYJE01005284">
    <property type="protein sequence ID" value="VDI35959.1"/>
    <property type="molecule type" value="Genomic_DNA"/>
</dbReference>
<evidence type="ECO:0000313" key="4">
    <source>
        <dbReference type="EMBL" id="VDI35959.1"/>
    </source>
</evidence>
<dbReference type="PANTHER" id="PTHR14187:SF46">
    <property type="entry name" value="HEAT SHOCK 70 KDA PROTEIN 12A"/>
    <property type="match status" value="1"/>
</dbReference>
<comment type="caution">
    <text evidence="4">The sequence shown here is derived from an EMBL/GenBank/DDBJ whole genome shotgun (WGS) entry which is preliminary data.</text>
</comment>
<proteinExistence type="inferred from homology"/>
<keyword evidence="5" id="KW-1185">Reference proteome</keyword>
<dbReference type="OrthoDB" id="2963168at2759"/>
<gene>
    <name evidence="4" type="ORF">MGAL_10B084097</name>
</gene>
<name>A0A8B6EJX2_MYTGA</name>